<organism evidence="4 5">
    <name type="scientific">Hymenobacter saemangeumensis</name>
    <dbReference type="NCBI Taxonomy" id="1084522"/>
    <lineage>
        <taxon>Bacteria</taxon>
        <taxon>Pseudomonadati</taxon>
        <taxon>Bacteroidota</taxon>
        <taxon>Cytophagia</taxon>
        <taxon>Cytophagales</taxon>
        <taxon>Hymenobacteraceae</taxon>
        <taxon>Hymenobacter</taxon>
    </lineage>
</organism>
<evidence type="ECO:0000256" key="1">
    <source>
        <dbReference type="PROSITE-ProRule" id="PRU00473"/>
    </source>
</evidence>
<dbReference type="EMBL" id="BAABGZ010000028">
    <property type="protein sequence ID" value="GAA4358981.1"/>
    <property type="molecule type" value="Genomic_DNA"/>
</dbReference>
<dbReference type="RefSeq" id="WP_345236407.1">
    <property type="nucleotide sequence ID" value="NZ_BAABGZ010000028.1"/>
</dbReference>
<keyword evidence="2" id="KW-0732">Signal</keyword>
<protein>
    <recommendedName>
        <fullName evidence="3">OmpA-like domain-containing protein</fullName>
    </recommendedName>
</protein>
<dbReference type="PANTHER" id="PTHR30329">
    <property type="entry name" value="STATOR ELEMENT OF FLAGELLAR MOTOR COMPLEX"/>
    <property type="match status" value="1"/>
</dbReference>
<dbReference type="Pfam" id="PF00691">
    <property type="entry name" value="OmpA"/>
    <property type="match status" value="1"/>
</dbReference>
<proteinExistence type="predicted"/>
<reference evidence="5" key="1">
    <citation type="journal article" date="2019" name="Int. J. Syst. Evol. Microbiol.">
        <title>The Global Catalogue of Microorganisms (GCM) 10K type strain sequencing project: providing services to taxonomists for standard genome sequencing and annotation.</title>
        <authorList>
            <consortium name="The Broad Institute Genomics Platform"/>
            <consortium name="The Broad Institute Genome Sequencing Center for Infectious Disease"/>
            <person name="Wu L."/>
            <person name="Ma J."/>
        </authorList>
    </citation>
    <scope>NUCLEOTIDE SEQUENCE [LARGE SCALE GENOMIC DNA]</scope>
    <source>
        <strain evidence="5">JCM 17923</strain>
    </source>
</reference>
<dbReference type="Gene3D" id="3.30.1330.60">
    <property type="entry name" value="OmpA-like domain"/>
    <property type="match status" value="1"/>
</dbReference>
<evidence type="ECO:0000313" key="4">
    <source>
        <dbReference type="EMBL" id="GAA4358981.1"/>
    </source>
</evidence>
<keyword evidence="5" id="KW-1185">Reference proteome</keyword>
<dbReference type="InterPro" id="IPR006665">
    <property type="entry name" value="OmpA-like"/>
</dbReference>
<feature type="signal peptide" evidence="2">
    <location>
        <begin position="1"/>
        <end position="20"/>
    </location>
</feature>
<dbReference type="PANTHER" id="PTHR30329:SF21">
    <property type="entry name" value="LIPOPROTEIN YIAD-RELATED"/>
    <property type="match status" value="1"/>
</dbReference>
<name>A0ABP8IHG2_9BACT</name>
<evidence type="ECO:0000259" key="3">
    <source>
        <dbReference type="PROSITE" id="PS51123"/>
    </source>
</evidence>
<dbReference type="PROSITE" id="PS51123">
    <property type="entry name" value="OMPA_2"/>
    <property type="match status" value="1"/>
</dbReference>
<gene>
    <name evidence="4" type="ORF">GCM10023185_25150</name>
</gene>
<dbReference type="Proteomes" id="UP001501153">
    <property type="component" value="Unassembled WGS sequence"/>
</dbReference>
<dbReference type="InterPro" id="IPR036737">
    <property type="entry name" value="OmpA-like_sf"/>
</dbReference>
<evidence type="ECO:0000313" key="5">
    <source>
        <dbReference type="Proteomes" id="UP001501153"/>
    </source>
</evidence>
<feature type="domain" description="OmpA-like" evidence="3">
    <location>
        <begin position="29"/>
        <end position="162"/>
    </location>
</feature>
<dbReference type="SUPFAM" id="SSF103088">
    <property type="entry name" value="OmpA-like"/>
    <property type="match status" value="1"/>
</dbReference>
<dbReference type="InterPro" id="IPR050330">
    <property type="entry name" value="Bact_OuterMem_StrucFunc"/>
</dbReference>
<accession>A0ABP8IHG2</accession>
<dbReference type="CDD" id="cd07185">
    <property type="entry name" value="OmpA_C-like"/>
    <property type="match status" value="1"/>
</dbReference>
<keyword evidence="1" id="KW-0472">Membrane</keyword>
<evidence type="ECO:0000256" key="2">
    <source>
        <dbReference type="SAM" id="SignalP"/>
    </source>
</evidence>
<sequence>MRTLLAFALLLIGLYATAQAQTTLPEFKLTGHSLVLPAPLAFKPGTAELTPGSTAGLEHIKKYLEQKTYISLLRLEGHVAEKAATDQALSEQRAQAVAAWLVAHGVECRRLLPVGFGSTKPAGTTPEANTRIEAVNTALRDRPIGGLPVDGGGRVVDAACKP</sequence>
<comment type="caution">
    <text evidence="4">The sequence shown here is derived from an EMBL/GenBank/DDBJ whole genome shotgun (WGS) entry which is preliminary data.</text>
</comment>
<feature type="chain" id="PRO_5045745982" description="OmpA-like domain-containing protein" evidence="2">
    <location>
        <begin position="21"/>
        <end position="162"/>
    </location>
</feature>